<evidence type="ECO:0000256" key="1">
    <source>
        <dbReference type="SAM" id="Coils"/>
    </source>
</evidence>
<dbReference type="Proteomes" id="UP000075243">
    <property type="component" value="Unassembled WGS sequence"/>
</dbReference>
<feature type="coiled-coil region" evidence="1">
    <location>
        <begin position="59"/>
        <end position="89"/>
    </location>
</feature>
<protein>
    <recommendedName>
        <fullName evidence="4">Retrotransposon gag domain-containing protein</fullName>
    </recommendedName>
</protein>
<keyword evidence="3" id="KW-1185">Reference proteome</keyword>
<sequence>MRSAHRNLMYIKRQHHETLDEYLNRFRQLMSRCYTNIPEHELVKIAATGLDSSIRKKLVNEKLRDMAQLAEKVRRIEQIRAEKERLRKFDKFVRKEKVAYLDNMDVNDDNFESLNEEMEVNLAELQPGPTYQCQLLKPGENNIEVRSNRKYSFDVTKADKIFDILLKDKQITLPKNHKIPPFEQRKGKIFDYAGKSSQPEGMILLDVQIGSVNRTTMFIVTPSKANFNVLLGREWIHGMGAVPSTVHQKVFFWNDDEHLEVLDVDQKEYETGMYFADQQIIAFVKTKPFDAIDPYVLEAEGGVKKTFCWDVRRGFVIHRAETDPAQVRE</sequence>
<accession>A0A151UHK3</accession>
<dbReference type="PANTHER" id="PTHR33240:SF15">
    <property type="entry name" value="GAG-PRO-LIKE PROTEIN"/>
    <property type="match status" value="1"/>
</dbReference>
<proteinExistence type="predicted"/>
<organism evidence="2 3">
    <name type="scientific">Cajanus cajan</name>
    <name type="common">Pigeon pea</name>
    <name type="synonym">Cajanus indicus</name>
    <dbReference type="NCBI Taxonomy" id="3821"/>
    <lineage>
        <taxon>Eukaryota</taxon>
        <taxon>Viridiplantae</taxon>
        <taxon>Streptophyta</taxon>
        <taxon>Embryophyta</taxon>
        <taxon>Tracheophyta</taxon>
        <taxon>Spermatophyta</taxon>
        <taxon>Magnoliopsida</taxon>
        <taxon>eudicotyledons</taxon>
        <taxon>Gunneridae</taxon>
        <taxon>Pentapetalae</taxon>
        <taxon>rosids</taxon>
        <taxon>fabids</taxon>
        <taxon>Fabales</taxon>
        <taxon>Fabaceae</taxon>
        <taxon>Papilionoideae</taxon>
        <taxon>50 kb inversion clade</taxon>
        <taxon>NPAAA clade</taxon>
        <taxon>indigoferoid/millettioid clade</taxon>
        <taxon>Phaseoleae</taxon>
        <taxon>Cajanus</taxon>
    </lineage>
</organism>
<dbReference type="Gramene" id="C.cajan_48018.t">
    <property type="protein sequence ID" value="C.cajan_48018.t"/>
    <property type="gene ID" value="C.cajan_48018"/>
</dbReference>
<evidence type="ECO:0000313" key="3">
    <source>
        <dbReference type="Proteomes" id="UP000075243"/>
    </source>
</evidence>
<comment type="caution">
    <text evidence="2">The sequence shown here is derived from an EMBL/GenBank/DDBJ whole genome shotgun (WGS) entry which is preliminary data.</text>
</comment>
<keyword evidence="1" id="KW-0175">Coiled coil</keyword>
<dbReference type="EMBL" id="AGCT01059767">
    <property type="protein sequence ID" value="KYP78765.1"/>
    <property type="molecule type" value="Genomic_DNA"/>
</dbReference>
<evidence type="ECO:0000313" key="2">
    <source>
        <dbReference type="EMBL" id="KYP78765.1"/>
    </source>
</evidence>
<evidence type="ECO:0008006" key="4">
    <source>
        <dbReference type="Google" id="ProtNLM"/>
    </source>
</evidence>
<dbReference type="AlphaFoldDB" id="A0A151UHK3"/>
<dbReference type="PANTHER" id="PTHR33240">
    <property type="entry name" value="OS08G0508500 PROTEIN"/>
    <property type="match status" value="1"/>
</dbReference>
<name>A0A151UHK3_CAJCA</name>
<gene>
    <name evidence="2" type="ORF">KK1_047924</name>
</gene>
<reference evidence="2" key="1">
    <citation type="journal article" date="2012" name="Nat. Biotechnol.">
        <title>Draft genome sequence of pigeonpea (Cajanus cajan), an orphan legume crop of resource-poor farmers.</title>
        <authorList>
            <person name="Varshney R.K."/>
            <person name="Chen W."/>
            <person name="Li Y."/>
            <person name="Bharti A.K."/>
            <person name="Saxena R.K."/>
            <person name="Schlueter J.A."/>
            <person name="Donoghue M.T."/>
            <person name="Azam S."/>
            <person name="Fan G."/>
            <person name="Whaley A.M."/>
            <person name="Farmer A.D."/>
            <person name="Sheridan J."/>
            <person name="Iwata A."/>
            <person name="Tuteja R."/>
            <person name="Penmetsa R.V."/>
            <person name="Wu W."/>
            <person name="Upadhyaya H.D."/>
            <person name="Yang S.P."/>
            <person name="Shah T."/>
            <person name="Saxena K.B."/>
            <person name="Michael T."/>
            <person name="McCombie W.R."/>
            <person name="Yang B."/>
            <person name="Zhang G."/>
            <person name="Yang H."/>
            <person name="Wang J."/>
            <person name="Spillane C."/>
            <person name="Cook D.R."/>
            <person name="May G.D."/>
            <person name="Xu X."/>
            <person name="Jackson S.A."/>
        </authorList>
    </citation>
    <scope>NUCLEOTIDE SEQUENCE [LARGE SCALE GENOMIC DNA]</scope>
</reference>